<dbReference type="SUPFAM" id="SSF88688">
    <property type="entry name" value="Families 57/38 glycoside transferase middle domain"/>
    <property type="match status" value="1"/>
</dbReference>
<sequence>METKISIFVILLILCLTLTNAKYFESCALKACATTNSSKINVHLIAHSHNDLGWLKTAEDYFYGEHNDIQNGGAQYVLDSVLQALTQNEDRRFIQAETLYFWKWWQIQPENKRQIFKNFVDTGKIEMVGGGWSVNDEACVNYQSTINQLTWGLRILNDTLGECGRPKIGWQIGTFGHSREQASIFQQMDYNGIFFTHISDDKRATLNISHNLEFMWTTNDNFEKSNIFTSIMGSPYAPSGFCWDYVQCNSDGINDDPDSFDYNLDKKVDEFAQNIDHYAKYFRTHNILYPMGGDFQYQAAEINYLNIDKLIKGFQNHPVYNQTYNIFYSTPSCYVKEIEQSGVLLEVMKTEDFFPYNDNQHSYWSGLYTSRPALKKLERTSSNILKAAQQINSFAKMRKIINGSKAEENLRSLREAVATVQHHNAITGTQKERVAQDYSRMLRDAIKTNEEGVRNILRKLLKVNESADDVKLPLATCLLTNVSICEHTMKSRSLIVVYNPLARPIDYFLRIPVNNVNYTLTGPEGFVDFDIVRHMQYPIKYPSSSDYELVAAINIPPMGLKVYYLEKVNDKSVAIEPQKVESDPVFLKSGGSTLRFDPITRTHNVTINNRTEKLTQEFLFYRSNNGSADGISSGAYVFRQVAGNPPLNVLDKKYYEVLYIEGKVVQEIIQRVGKYVTQTIRLHSEKANEDSIDYVEFDWMIGPLDNNTVDIKNNVGKEIIAQYSLDGIKNYYFYTDSNGRQMLERKNINISYTDLTKEAFSSNYYPVTSFIALKDYMNNVKWSILTDRTQGGANVKVGYLELMLHRRTLEDDHKGIEEALQEMEFGKYAVTRGSHYITMSYVNDSKVERILALNKLLQPWVLTADATSDDLALDKLQKIIKFQWNGLTINEGKGLPNNINILNFEPWKEDTYLLRLEHILAIGEDKELSEKASVDLKNLFDPFVISSISELTLGANEFIDDKDIEGWNYTIVLEPMEIRTFLITLDQN</sequence>
<dbReference type="SUPFAM" id="SSF88713">
    <property type="entry name" value="Glycoside hydrolase/deacetylase"/>
    <property type="match status" value="1"/>
</dbReference>
<evidence type="ECO:0000256" key="7">
    <source>
        <dbReference type="ARBA" id="ARBA00023157"/>
    </source>
</evidence>
<dbReference type="Gene3D" id="1.20.1270.50">
    <property type="entry name" value="Glycoside hydrolase family 38, central domain"/>
    <property type="match status" value="2"/>
</dbReference>
<dbReference type="Pfam" id="PF01074">
    <property type="entry name" value="Glyco_hydro_38N"/>
    <property type="match status" value="1"/>
</dbReference>
<dbReference type="InterPro" id="IPR011682">
    <property type="entry name" value="Glyco_hydro_38_C"/>
</dbReference>
<dbReference type="Gene3D" id="2.70.98.30">
    <property type="entry name" value="Golgi alpha-mannosidase II, domain 4"/>
    <property type="match status" value="1"/>
</dbReference>
<keyword evidence="4 10" id="KW-0479">Metal-binding</keyword>
<dbReference type="Gene3D" id="2.60.40.1360">
    <property type="match status" value="1"/>
</dbReference>
<comment type="similarity">
    <text evidence="2 10">Belongs to the glycosyl hydrolase 38 family.</text>
</comment>
<dbReference type="InterPro" id="IPR027291">
    <property type="entry name" value="Glyco_hydro_38_N_sf"/>
</dbReference>
<dbReference type="AlphaFoldDB" id="A0A9N9XIP1"/>
<dbReference type="InterPro" id="IPR015341">
    <property type="entry name" value="Glyco_hydro_38_cen"/>
</dbReference>
<comment type="catalytic activity">
    <reaction evidence="1">
        <text>Hydrolysis of terminal, non-reducing alpha-D-mannose residues in alpha-D-mannosides.</text>
        <dbReference type="EC" id="3.2.1.24"/>
    </reaction>
</comment>
<dbReference type="PANTHER" id="PTHR11607:SF3">
    <property type="entry name" value="LYSOSOMAL ALPHA-MANNOSIDASE"/>
    <property type="match status" value="1"/>
</dbReference>
<dbReference type="InterPro" id="IPR050843">
    <property type="entry name" value="Glycosyl_Hydrlase_38"/>
</dbReference>
<evidence type="ECO:0000256" key="6">
    <source>
        <dbReference type="ARBA" id="ARBA00022833"/>
    </source>
</evidence>
<comment type="cofactor">
    <cofactor evidence="10">
        <name>Zn(2+)</name>
        <dbReference type="ChEBI" id="CHEBI:29105"/>
    </cofactor>
    <text evidence="10">Binds 1 zinc ion per subunit.</text>
</comment>
<dbReference type="InterPro" id="IPR011013">
    <property type="entry name" value="Gal_mutarotase_sf_dom"/>
</dbReference>
<name>A0A9N9XIP1_DIABA</name>
<dbReference type="GO" id="GO:0006013">
    <property type="term" value="P:mannose metabolic process"/>
    <property type="evidence" value="ECO:0007669"/>
    <property type="project" value="InterPro"/>
</dbReference>
<keyword evidence="13" id="KW-1185">Reference proteome</keyword>
<feature type="signal peptide" evidence="10">
    <location>
        <begin position="1"/>
        <end position="21"/>
    </location>
</feature>
<dbReference type="GO" id="GO:0030246">
    <property type="term" value="F:carbohydrate binding"/>
    <property type="evidence" value="ECO:0007669"/>
    <property type="project" value="InterPro"/>
</dbReference>
<dbReference type="Proteomes" id="UP001153709">
    <property type="component" value="Chromosome 9"/>
</dbReference>
<dbReference type="EC" id="3.2.1.-" evidence="10"/>
<protein>
    <recommendedName>
        <fullName evidence="3 10">Alpha-mannosidase</fullName>
        <ecNumber evidence="10">3.2.1.-</ecNumber>
    </recommendedName>
</protein>
<dbReference type="InterPro" id="IPR041147">
    <property type="entry name" value="GH38_C"/>
</dbReference>
<evidence type="ECO:0000256" key="2">
    <source>
        <dbReference type="ARBA" id="ARBA00009792"/>
    </source>
</evidence>
<dbReference type="Pfam" id="PF07748">
    <property type="entry name" value="Glyco_hydro_38C"/>
    <property type="match status" value="1"/>
</dbReference>
<dbReference type="SUPFAM" id="SSF74650">
    <property type="entry name" value="Galactose mutarotase-like"/>
    <property type="match status" value="1"/>
</dbReference>
<dbReference type="OrthoDB" id="2016903at2759"/>
<dbReference type="GO" id="GO:0004559">
    <property type="term" value="F:alpha-mannosidase activity"/>
    <property type="evidence" value="ECO:0007669"/>
    <property type="project" value="UniProtKB-EC"/>
</dbReference>
<keyword evidence="6 10" id="KW-0862">Zinc</keyword>
<keyword evidence="7" id="KW-1015">Disulfide bond</keyword>
<dbReference type="Gene3D" id="3.20.110.10">
    <property type="entry name" value="Glycoside hydrolase 38, N terminal domain"/>
    <property type="match status" value="1"/>
</dbReference>
<dbReference type="Pfam" id="PF17677">
    <property type="entry name" value="Glyco_hydro38C2"/>
    <property type="match status" value="1"/>
</dbReference>
<dbReference type="Pfam" id="PF09261">
    <property type="entry name" value="Alpha-mann_mid"/>
    <property type="match status" value="1"/>
</dbReference>
<organism evidence="12 13">
    <name type="scientific">Diabrotica balteata</name>
    <name type="common">Banded cucumber beetle</name>
    <dbReference type="NCBI Taxonomy" id="107213"/>
    <lineage>
        <taxon>Eukaryota</taxon>
        <taxon>Metazoa</taxon>
        <taxon>Ecdysozoa</taxon>
        <taxon>Arthropoda</taxon>
        <taxon>Hexapoda</taxon>
        <taxon>Insecta</taxon>
        <taxon>Pterygota</taxon>
        <taxon>Neoptera</taxon>
        <taxon>Endopterygota</taxon>
        <taxon>Coleoptera</taxon>
        <taxon>Polyphaga</taxon>
        <taxon>Cucujiformia</taxon>
        <taxon>Chrysomeloidea</taxon>
        <taxon>Chrysomelidae</taxon>
        <taxon>Galerucinae</taxon>
        <taxon>Diabroticina</taxon>
        <taxon>Diabroticites</taxon>
        <taxon>Diabrotica</taxon>
    </lineage>
</organism>
<dbReference type="Gene3D" id="2.60.40.1180">
    <property type="entry name" value="Golgi alpha-mannosidase II"/>
    <property type="match status" value="1"/>
</dbReference>
<dbReference type="InterPro" id="IPR000602">
    <property type="entry name" value="Glyco_hydro_38_N"/>
</dbReference>
<keyword evidence="5 10" id="KW-0378">Hydrolase</keyword>
<feature type="domain" description="Glycoside hydrolase family 38 central" evidence="11">
    <location>
        <begin position="362"/>
        <end position="442"/>
    </location>
</feature>
<dbReference type="GO" id="GO:0046872">
    <property type="term" value="F:metal ion binding"/>
    <property type="evidence" value="ECO:0007669"/>
    <property type="project" value="UniProtKB-KW"/>
</dbReference>
<keyword evidence="9 10" id="KW-0326">Glycosidase</keyword>
<dbReference type="SMART" id="SM00872">
    <property type="entry name" value="Alpha-mann_mid"/>
    <property type="match status" value="1"/>
</dbReference>
<proteinExistence type="inferred from homology"/>
<evidence type="ECO:0000256" key="8">
    <source>
        <dbReference type="ARBA" id="ARBA00023180"/>
    </source>
</evidence>
<evidence type="ECO:0000256" key="4">
    <source>
        <dbReference type="ARBA" id="ARBA00022723"/>
    </source>
</evidence>
<evidence type="ECO:0000313" key="12">
    <source>
        <dbReference type="EMBL" id="CAG9841043.1"/>
    </source>
</evidence>
<dbReference type="InterPro" id="IPR028995">
    <property type="entry name" value="Glyco_hydro_57/38_cen_sf"/>
</dbReference>
<dbReference type="FunFam" id="1.20.1270.50:FF:000002">
    <property type="entry name" value="Alpha-mannosidase"/>
    <property type="match status" value="1"/>
</dbReference>
<evidence type="ECO:0000256" key="10">
    <source>
        <dbReference type="RuleBase" id="RU361199"/>
    </source>
</evidence>
<feature type="chain" id="PRO_5040535208" description="Alpha-mannosidase" evidence="10">
    <location>
        <begin position="22"/>
        <end position="988"/>
    </location>
</feature>
<keyword evidence="8" id="KW-0325">Glycoprotein</keyword>
<gene>
    <name evidence="12" type="ORF">DIABBA_LOCUS13643</name>
</gene>
<dbReference type="InterPro" id="IPR011330">
    <property type="entry name" value="Glyco_hydro/deAcase_b/a-brl"/>
</dbReference>
<accession>A0A9N9XIP1</accession>
<dbReference type="EMBL" id="OU898284">
    <property type="protein sequence ID" value="CAG9841043.1"/>
    <property type="molecule type" value="Genomic_DNA"/>
</dbReference>
<evidence type="ECO:0000256" key="1">
    <source>
        <dbReference type="ARBA" id="ARBA00000365"/>
    </source>
</evidence>
<dbReference type="PANTHER" id="PTHR11607">
    <property type="entry name" value="ALPHA-MANNOSIDASE"/>
    <property type="match status" value="1"/>
</dbReference>
<keyword evidence="10" id="KW-0732">Signal</keyword>
<reference evidence="12" key="1">
    <citation type="submission" date="2022-01" db="EMBL/GenBank/DDBJ databases">
        <authorList>
            <person name="King R."/>
        </authorList>
    </citation>
    <scope>NUCLEOTIDE SEQUENCE</scope>
</reference>
<dbReference type="InterPro" id="IPR037094">
    <property type="entry name" value="Glyco_hydro_38_cen_sf"/>
</dbReference>
<evidence type="ECO:0000256" key="3">
    <source>
        <dbReference type="ARBA" id="ARBA00012752"/>
    </source>
</evidence>
<evidence type="ECO:0000313" key="13">
    <source>
        <dbReference type="Proteomes" id="UP001153709"/>
    </source>
</evidence>
<dbReference type="GO" id="GO:0005764">
    <property type="term" value="C:lysosome"/>
    <property type="evidence" value="ECO:0007669"/>
    <property type="project" value="TreeGrafter"/>
</dbReference>
<evidence type="ECO:0000256" key="9">
    <source>
        <dbReference type="ARBA" id="ARBA00023295"/>
    </source>
</evidence>
<dbReference type="InterPro" id="IPR013780">
    <property type="entry name" value="Glyco_hydro_b"/>
</dbReference>
<evidence type="ECO:0000259" key="11">
    <source>
        <dbReference type="SMART" id="SM00872"/>
    </source>
</evidence>
<dbReference type="FunFam" id="1.20.1270.50:FF:000003">
    <property type="entry name" value="Alpha-mannosidase"/>
    <property type="match status" value="1"/>
</dbReference>
<evidence type="ECO:0000256" key="5">
    <source>
        <dbReference type="ARBA" id="ARBA00022801"/>
    </source>
</evidence>